<evidence type="ECO:0000256" key="3">
    <source>
        <dbReference type="ARBA" id="ARBA00022525"/>
    </source>
</evidence>
<dbReference type="OrthoDB" id="9879773at2759"/>
<dbReference type="InterPro" id="IPR018070">
    <property type="entry name" value="Neuromedin-U_amidation-site"/>
</dbReference>
<evidence type="ECO:0000313" key="7">
    <source>
        <dbReference type="EMBL" id="KAF6388076.1"/>
    </source>
</evidence>
<dbReference type="PANTHER" id="PTHR15390">
    <property type="entry name" value="NEUROMEDIN-U"/>
    <property type="match status" value="1"/>
</dbReference>
<protein>
    <submittedName>
        <fullName evidence="7">Neuromedin U</fullName>
    </submittedName>
</protein>
<feature type="domain" description="Neuromedin U C-terminal" evidence="6">
    <location>
        <begin position="143"/>
        <end position="167"/>
    </location>
</feature>
<keyword evidence="8" id="KW-1185">Reference proteome</keyword>
<proteinExistence type="inferred from homology"/>
<comment type="similarity">
    <text evidence="2">Belongs to the NmU family.</text>
</comment>
<dbReference type="AlphaFoldDB" id="A0A7J8APC1"/>
<evidence type="ECO:0000256" key="2">
    <source>
        <dbReference type="ARBA" id="ARBA00009957"/>
    </source>
</evidence>
<evidence type="ECO:0000256" key="4">
    <source>
        <dbReference type="ARBA" id="ARBA00022815"/>
    </source>
</evidence>
<name>A0A7J8APC1_MYOMY</name>
<dbReference type="GO" id="GO:0005576">
    <property type="term" value="C:extracellular region"/>
    <property type="evidence" value="ECO:0007669"/>
    <property type="project" value="UniProtKB-SubCell"/>
</dbReference>
<feature type="chain" id="PRO_5029442486" evidence="5">
    <location>
        <begin position="40"/>
        <end position="175"/>
    </location>
</feature>
<evidence type="ECO:0000256" key="1">
    <source>
        <dbReference type="ARBA" id="ARBA00004613"/>
    </source>
</evidence>
<comment type="subcellular location">
    <subcellularLocation>
        <location evidence="1">Secreted</location>
    </subcellularLocation>
</comment>
<dbReference type="SMART" id="SM00084">
    <property type="entry name" value="NMU"/>
    <property type="match status" value="1"/>
</dbReference>
<keyword evidence="5" id="KW-0732">Signal</keyword>
<keyword evidence="4" id="KW-0027">Amidation</keyword>
<dbReference type="GO" id="GO:0045987">
    <property type="term" value="P:positive regulation of smooth muscle contraction"/>
    <property type="evidence" value="ECO:0007669"/>
    <property type="project" value="TreeGrafter"/>
</dbReference>
<dbReference type="GO" id="GO:0050806">
    <property type="term" value="P:positive regulation of synaptic transmission"/>
    <property type="evidence" value="ECO:0007669"/>
    <property type="project" value="TreeGrafter"/>
</dbReference>
<dbReference type="EMBL" id="JABWUV010000001">
    <property type="protein sequence ID" value="KAF6388076.1"/>
    <property type="molecule type" value="Genomic_DNA"/>
</dbReference>
<evidence type="ECO:0000259" key="6">
    <source>
        <dbReference type="SMART" id="SM00084"/>
    </source>
</evidence>
<feature type="signal peptide" evidence="5">
    <location>
        <begin position="1"/>
        <end position="39"/>
    </location>
</feature>
<reference evidence="7 8" key="1">
    <citation type="journal article" date="2020" name="Nature">
        <title>Six reference-quality genomes reveal evolution of bat adaptations.</title>
        <authorList>
            <person name="Jebb D."/>
            <person name="Huang Z."/>
            <person name="Pippel M."/>
            <person name="Hughes G.M."/>
            <person name="Lavrichenko K."/>
            <person name="Devanna P."/>
            <person name="Winkler S."/>
            <person name="Jermiin L.S."/>
            <person name="Skirmuntt E.C."/>
            <person name="Katzourakis A."/>
            <person name="Burkitt-Gray L."/>
            <person name="Ray D.A."/>
            <person name="Sullivan K.A.M."/>
            <person name="Roscito J.G."/>
            <person name="Kirilenko B.M."/>
            <person name="Davalos L.M."/>
            <person name="Corthals A.P."/>
            <person name="Power M.L."/>
            <person name="Jones G."/>
            <person name="Ransome R.D."/>
            <person name="Dechmann D.K.N."/>
            <person name="Locatelli A.G."/>
            <person name="Puechmaille S.J."/>
            <person name="Fedrigo O."/>
            <person name="Jarvis E.D."/>
            <person name="Hiller M."/>
            <person name="Vernes S.C."/>
            <person name="Myers E.W."/>
            <person name="Teeling E.C."/>
        </authorList>
    </citation>
    <scope>NUCLEOTIDE SEQUENCE [LARGE SCALE GENOMIC DNA]</scope>
    <source>
        <strain evidence="7">MMyoMyo1</strain>
        <tissue evidence="7">Flight muscle</tissue>
    </source>
</reference>
<dbReference type="GO" id="GO:0007218">
    <property type="term" value="P:neuropeptide signaling pathway"/>
    <property type="evidence" value="ECO:0007669"/>
    <property type="project" value="TreeGrafter"/>
</dbReference>
<dbReference type="PROSITE" id="PS51257">
    <property type="entry name" value="PROKAR_LIPOPROTEIN"/>
    <property type="match status" value="1"/>
</dbReference>
<dbReference type="InterPro" id="IPR042384">
    <property type="entry name" value="NMU"/>
</dbReference>
<keyword evidence="3" id="KW-0964">Secreted</keyword>
<dbReference type="GO" id="GO:0043195">
    <property type="term" value="C:terminal bouton"/>
    <property type="evidence" value="ECO:0007669"/>
    <property type="project" value="TreeGrafter"/>
</dbReference>
<accession>A0A7J8APC1</accession>
<dbReference type="PANTHER" id="PTHR15390:SF0">
    <property type="entry name" value="NEUROMEDIN-U"/>
    <property type="match status" value="1"/>
</dbReference>
<gene>
    <name evidence="7" type="ORF">mMyoMyo1_014000</name>
</gene>
<dbReference type="InterPro" id="IPR008200">
    <property type="entry name" value="NMU_C"/>
</dbReference>
<dbReference type="Proteomes" id="UP000527355">
    <property type="component" value="Unassembled WGS sequence"/>
</dbReference>
<sequence>MPPAAKRLPGTPPGPGATAPPLLALLLLLLACWAGACRGAPILLQELQPEEELQLWNEIEAACSSFLPSGSQPQVSDALEELCFTIMGTLPKPQKTDEKVNNKRFLFHYSKTGKLGNSNVVSSVVHPLLQLVPQLHERRMKRFKLNGEFQGPIASHNRRYFLFRPRNGKRSEDYI</sequence>
<evidence type="ECO:0000256" key="5">
    <source>
        <dbReference type="SAM" id="SignalP"/>
    </source>
</evidence>
<organism evidence="7 8">
    <name type="scientific">Myotis myotis</name>
    <name type="common">Greater mouse-eared bat</name>
    <name type="synonym">Vespertilio myotis</name>
    <dbReference type="NCBI Taxonomy" id="51298"/>
    <lineage>
        <taxon>Eukaryota</taxon>
        <taxon>Metazoa</taxon>
        <taxon>Chordata</taxon>
        <taxon>Craniata</taxon>
        <taxon>Vertebrata</taxon>
        <taxon>Euteleostomi</taxon>
        <taxon>Mammalia</taxon>
        <taxon>Eutheria</taxon>
        <taxon>Laurasiatheria</taxon>
        <taxon>Chiroptera</taxon>
        <taxon>Yangochiroptera</taxon>
        <taxon>Vespertilionidae</taxon>
        <taxon>Myotis</taxon>
    </lineage>
</organism>
<dbReference type="GO" id="GO:0042922">
    <property type="term" value="F:neuromedin U receptor binding"/>
    <property type="evidence" value="ECO:0007669"/>
    <property type="project" value="InterPro"/>
</dbReference>
<comment type="caution">
    <text evidence="7">The sequence shown here is derived from an EMBL/GenBank/DDBJ whole genome shotgun (WGS) entry which is preliminary data.</text>
</comment>
<dbReference type="PROSITE" id="PS00967">
    <property type="entry name" value="NMU"/>
    <property type="match status" value="1"/>
</dbReference>
<evidence type="ECO:0000313" key="8">
    <source>
        <dbReference type="Proteomes" id="UP000527355"/>
    </source>
</evidence>
<dbReference type="VEuPathDB" id="HostDB:GeneID_118668978"/>
<dbReference type="Pfam" id="PF02070">
    <property type="entry name" value="NMU"/>
    <property type="match status" value="1"/>
</dbReference>